<evidence type="ECO:0000256" key="3">
    <source>
        <dbReference type="PROSITE-ProRule" id="PRU00023"/>
    </source>
</evidence>
<keyword evidence="1" id="KW-0677">Repeat</keyword>
<gene>
    <name evidence="5" type="ORF">EVOR1521_LOCUS2630</name>
</gene>
<sequence>MWTSAFGDDVRLHIFDYLWPKEWMLRACCLCGVARQFLSQRDVQEALVAALSEEAFALTSPLWQTLRRAMAVGSSSSPGSPAGWLRAAFAAMGRAPGAPGARAPGTGTSGSALGGASSCRGGRARLLGRCLTTAAQAGQAPLVALALESRADIEQRINGQSPLDSAAQHGQVAAAKALLEAGAVAVQTAPGRWTPLMRATQGGHLQVGSKFRDRSPCCLVEHHASLNRNALLQTGIDLRVFFRVPFFMSLCRESKGTILGLPHLETHPFAAEGRVDSGGLRAALGLGGGPRRVGGPHDRPGHRRVALSPEGGGGLAAQRGLEVPGAAAGAAAAGGEALER</sequence>
<dbReference type="InterPro" id="IPR002110">
    <property type="entry name" value="Ankyrin_rpt"/>
</dbReference>
<evidence type="ECO:0000313" key="5">
    <source>
        <dbReference type="EMBL" id="CAJ1372591.1"/>
    </source>
</evidence>
<reference evidence="5" key="1">
    <citation type="submission" date="2023-08" db="EMBL/GenBank/DDBJ databases">
        <authorList>
            <person name="Chen Y."/>
            <person name="Shah S."/>
            <person name="Dougan E. K."/>
            <person name="Thang M."/>
            <person name="Chan C."/>
        </authorList>
    </citation>
    <scope>NUCLEOTIDE SEQUENCE</scope>
</reference>
<feature type="repeat" description="ANK" evidence="3">
    <location>
        <begin position="158"/>
        <end position="183"/>
    </location>
</feature>
<evidence type="ECO:0000256" key="4">
    <source>
        <dbReference type="SAM" id="MobiDB-lite"/>
    </source>
</evidence>
<organism evidence="5 6">
    <name type="scientific">Effrenium voratum</name>
    <dbReference type="NCBI Taxonomy" id="2562239"/>
    <lineage>
        <taxon>Eukaryota</taxon>
        <taxon>Sar</taxon>
        <taxon>Alveolata</taxon>
        <taxon>Dinophyceae</taxon>
        <taxon>Suessiales</taxon>
        <taxon>Symbiodiniaceae</taxon>
        <taxon>Effrenium</taxon>
    </lineage>
</organism>
<evidence type="ECO:0000256" key="2">
    <source>
        <dbReference type="ARBA" id="ARBA00023043"/>
    </source>
</evidence>
<dbReference type="PROSITE" id="PS50297">
    <property type="entry name" value="ANK_REP_REGION"/>
    <property type="match status" value="1"/>
</dbReference>
<dbReference type="PANTHER" id="PTHR24198">
    <property type="entry name" value="ANKYRIN REPEAT AND PROTEIN KINASE DOMAIN-CONTAINING PROTEIN"/>
    <property type="match status" value="1"/>
</dbReference>
<evidence type="ECO:0000313" key="6">
    <source>
        <dbReference type="Proteomes" id="UP001178507"/>
    </source>
</evidence>
<dbReference type="AlphaFoldDB" id="A0AA36HPE8"/>
<accession>A0AA36HPE8</accession>
<keyword evidence="2 3" id="KW-0040">ANK repeat</keyword>
<proteinExistence type="predicted"/>
<dbReference type="SUPFAM" id="SSF48403">
    <property type="entry name" value="Ankyrin repeat"/>
    <property type="match status" value="1"/>
</dbReference>
<protein>
    <submittedName>
        <fullName evidence="5">Uncharacterized protein</fullName>
    </submittedName>
</protein>
<dbReference type="InterPro" id="IPR036770">
    <property type="entry name" value="Ankyrin_rpt-contain_sf"/>
</dbReference>
<dbReference type="EMBL" id="CAUJNA010000143">
    <property type="protein sequence ID" value="CAJ1372591.1"/>
    <property type="molecule type" value="Genomic_DNA"/>
</dbReference>
<dbReference type="PROSITE" id="PS50088">
    <property type="entry name" value="ANK_REPEAT"/>
    <property type="match status" value="1"/>
</dbReference>
<dbReference type="Gene3D" id="1.25.40.20">
    <property type="entry name" value="Ankyrin repeat-containing domain"/>
    <property type="match status" value="1"/>
</dbReference>
<evidence type="ECO:0000256" key="1">
    <source>
        <dbReference type="ARBA" id="ARBA00022737"/>
    </source>
</evidence>
<feature type="region of interest" description="Disordered" evidence="4">
    <location>
        <begin position="286"/>
        <end position="319"/>
    </location>
</feature>
<keyword evidence="6" id="KW-1185">Reference proteome</keyword>
<dbReference type="Proteomes" id="UP001178507">
    <property type="component" value="Unassembled WGS sequence"/>
</dbReference>
<dbReference type="PANTHER" id="PTHR24198:SF165">
    <property type="entry name" value="ANKYRIN REPEAT-CONTAINING PROTEIN-RELATED"/>
    <property type="match status" value="1"/>
</dbReference>
<comment type="caution">
    <text evidence="5">The sequence shown here is derived from an EMBL/GenBank/DDBJ whole genome shotgun (WGS) entry which is preliminary data.</text>
</comment>
<dbReference type="Pfam" id="PF12796">
    <property type="entry name" value="Ank_2"/>
    <property type="match status" value="1"/>
</dbReference>
<name>A0AA36HPE8_9DINO</name>